<name>A0A1R0GMZ9_9FUNG</name>
<feature type="region of interest" description="Disordered" evidence="5">
    <location>
        <begin position="99"/>
        <end position="146"/>
    </location>
</feature>
<dbReference type="InterPro" id="IPR019050">
    <property type="entry name" value="FDF_dom"/>
</dbReference>
<feature type="domain" description="YjeF N-terminal" evidence="6">
    <location>
        <begin position="374"/>
        <end position="686"/>
    </location>
</feature>
<dbReference type="GO" id="GO:0033962">
    <property type="term" value="P:P-body assembly"/>
    <property type="evidence" value="ECO:0007669"/>
    <property type="project" value="TreeGrafter"/>
</dbReference>
<evidence type="ECO:0000313" key="9">
    <source>
        <dbReference type="Proteomes" id="UP000187455"/>
    </source>
</evidence>
<comment type="caution">
    <text evidence="8">The sequence shown here is derived from an EMBL/GenBank/DDBJ whole genome shotgun (WGS) entry which is preliminary data.</text>
</comment>
<dbReference type="PANTHER" id="PTHR13612">
    <property type="entry name" value="ENHANCER OF MRNA-DECAPPING PROTEIN 3"/>
    <property type="match status" value="1"/>
</dbReference>
<evidence type="ECO:0000259" key="7">
    <source>
        <dbReference type="PROSITE" id="PS51512"/>
    </source>
</evidence>
<dbReference type="AlphaFoldDB" id="A0A1R0GMZ9"/>
<dbReference type="InterPro" id="IPR025762">
    <property type="entry name" value="DFDF"/>
</dbReference>
<dbReference type="InterPro" id="IPR004443">
    <property type="entry name" value="YjeF_N_dom"/>
</dbReference>
<keyword evidence="4" id="KW-0963">Cytoplasm</keyword>
<dbReference type="PANTHER" id="PTHR13612:SF0">
    <property type="entry name" value="ENHANCER OF MRNA-DECAPPING PROTEIN 3"/>
    <property type="match status" value="1"/>
</dbReference>
<feature type="domain" description="DFDF" evidence="7">
    <location>
        <begin position="237"/>
        <end position="273"/>
    </location>
</feature>
<keyword evidence="9" id="KW-1185">Reference proteome</keyword>
<feature type="region of interest" description="Disordered" evidence="5">
    <location>
        <begin position="285"/>
        <end position="350"/>
    </location>
</feature>
<dbReference type="OrthoDB" id="5598258at2759"/>
<dbReference type="GO" id="GO:0031087">
    <property type="term" value="P:deadenylation-independent decapping of nuclear-transcribed mRNA"/>
    <property type="evidence" value="ECO:0007669"/>
    <property type="project" value="TreeGrafter"/>
</dbReference>
<feature type="compositionally biased region" description="Basic and acidic residues" evidence="5">
    <location>
        <begin position="323"/>
        <end position="340"/>
    </location>
</feature>
<gene>
    <name evidence="8" type="ORF">AYI68_g7682</name>
</gene>
<accession>A0A1R0GMZ9</accession>
<feature type="compositionally biased region" description="Low complexity" evidence="5">
    <location>
        <begin position="202"/>
        <end position="215"/>
    </location>
</feature>
<reference evidence="8 9" key="1">
    <citation type="journal article" date="2016" name="Mol. Biol. Evol.">
        <title>Genome-Wide Survey of Gut Fungi (Harpellales) Reveals the First Horizontally Transferred Ubiquitin Gene from a Mosquito Host.</title>
        <authorList>
            <person name="Wang Y."/>
            <person name="White M.M."/>
            <person name="Kvist S."/>
            <person name="Moncalvo J.M."/>
        </authorList>
    </citation>
    <scope>NUCLEOTIDE SEQUENCE [LARGE SCALE GENOMIC DNA]</scope>
    <source>
        <strain evidence="8 9">ALG-7-W6</strain>
    </source>
</reference>
<dbReference type="Proteomes" id="UP000187455">
    <property type="component" value="Unassembled WGS sequence"/>
</dbReference>
<protein>
    <recommendedName>
        <fullName evidence="3">Enhancer of mRNA-decapping protein 3</fullName>
    </recommendedName>
</protein>
<feature type="region of interest" description="Disordered" evidence="5">
    <location>
        <begin position="179"/>
        <end position="228"/>
    </location>
</feature>
<dbReference type="InterPro" id="IPR036652">
    <property type="entry name" value="YjeF_N_dom_sf"/>
</dbReference>
<evidence type="ECO:0000256" key="4">
    <source>
        <dbReference type="ARBA" id="ARBA00022490"/>
    </source>
</evidence>
<sequence length="715" mass="78596">MEDFIGSPVKITFNRPDIQYACGVISAIRAETQMLTIDNAIVLFKGQKIRLNKYNIFGNIIRDIQMLTSSHLDSLSSDPSVDLNPDLSNTAYYSELLPGNVPDVLPPSSTSSSNRPSPRAGNIDHSRKPPTSFQPPPAAKQVSSPNYPNDPALLVVNSLKIAPIQNNDQVSAAHLFSLFPNNSSEPRNEKNQSPNPSQTQFSHSNSSTLKPPSSTKKNRKPFNQSKATLENDVNSWAAQDVAHYNANEFDFQANLKLFDKSKVFHDIRSKDIKDPKLLLVNINRLEKPNPTPSQTFSPQTTLSSNPNPSNIKSSKKPQSSKDTFIRNDPLSKNHFFKKDSATPSNMPLSSMDPNNVHSLLSKDLHELFVSPFQWAEMENMLTRDLGISESSLVDVAGKVASNMAISILKSLENSSNNSPEIIIFIGNGRSGLYGLSAARFLLNSGCSVSIFLTFPEHQAHYLILKYINLVKLSNGVVLKSLDMCSLDSNFDLVVDSIFSPNDIRLIENLPSPHCSNEELLSSVGLLGSKHAVRAASWYDSKRASNLPLLILDFPSLFLLSVSDSIKPHIAIASNNSRRKSKSKNKQLLNTDLEINNVSKKCLQNGNGIFQNAANSPHSGGNSGYSSESDDTSVRNRIRTKPKLRKLAPSVVCLSFGLPSVYLLRNKSLVGGRILVADIGIPIPVWSKVINFDDPRSCSIQSLFLGSDMPAIDLEF</sequence>
<feature type="compositionally biased region" description="Low complexity" evidence="5">
    <location>
        <begin position="106"/>
        <end position="118"/>
    </location>
</feature>
<dbReference type="GO" id="GO:0003729">
    <property type="term" value="F:mRNA binding"/>
    <property type="evidence" value="ECO:0007669"/>
    <property type="project" value="TreeGrafter"/>
</dbReference>
<dbReference type="PROSITE" id="PS51385">
    <property type="entry name" value="YJEF_N"/>
    <property type="match status" value="1"/>
</dbReference>
<evidence type="ECO:0000256" key="5">
    <source>
        <dbReference type="SAM" id="MobiDB-lite"/>
    </source>
</evidence>
<feature type="compositionally biased region" description="Polar residues" evidence="5">
    <location>
        <begin position="179"/>
        <end position="201"/>
    </location>
</feature>
<evidence type="ECO:0000313" key="8">
    <source>
        <dbReference type="EMBL" id="OLY78274.1"/>
    </source>
</evidence>
<dbReference type="GO" id="GO:0000932">
    <property type="term" value="C:P-body"/>
    <property type="evidence" value="ECO:0007669"/>
    <property type="project" value="UniProtKB-SubCell"/>
</dbReference>
<feature type="compositionally biased region" description="Polar residues" evidence="5">
    <location>
        <begin position="341"/>
        <end position="350"/>
    </location>
</feature>
<dbReference type="STRING" id="133383.A0A1R0GMZ9"/>
<dbReference type="Pfam" id="PF03853">
    <property type="entry name" value="YjeF_N"/>
    <property type="match status" value="1"/>
</dbReference>
<comment type="similarity">
    <text evidence="2">Belongs to the EDC3 family.</text>
</comment>
<evidence type="ECO:0000256" key="1">
    <source>
        <dbReference type="ARBA" id="ARBA00004201"/>
    </source>
</evidence>
<comment type="subcellular location">
    <subcellularLocation>
        <location evidence="1">Cytoplasm</location>
        <location evidence="1">P-body</location>
    </subcellularLocation>
</comment>
<feature type="compositionally biased region" description="Low complexity" evidence="5">
    <location>
        <begin position="292"/>
        <end position="321"/>
    </location>
</feature>
<evidence type="ECO:0000256" key="3">
    <source>
        <dbReference type="ARBA" id="ARBA00015797"/>
    </source>
</evidence>
<dbReference type="Gene3D" id="3.40.50.10260">
    <property type="entry name" value="YjeF N-terminal domain"/>
    <property type="match status" value="1"/>
</dbReference>
<proteinExistence type="inferred from homology"/>
<dbReference type="Pfam" id="PF09532">
    <property type="entry name" value="FDF"/>
    <property type="match status" value="1"/>
</dbReference>
<organism evidence="8 9">
    <name type="scientific">Smittium mucronatum</name>
    <dbReference type="NCBI Taxonomy" id="133383"/>
    <lineage>
        <taxon>Eukaryota</taxon>
        <taxon>Fungi</taxon>
        <taxon>Fungi incertae sedis</taxon>
        <taxon>Zoopagomycota</taxon>
        <taxon>Kickxellomycotina</taxon>
        <taxon>Harpellomycetes</taxon>
        <taxon>Harpellales</taxon>
        <taxon>Legeriomycetaceae</taxon>
        <taxon>Smittium</taxon>
    </lineage>
</organism>
<dbReference type="EMBL" id="LSSL01006813">
    <property type="protein sequence ID" value="OLY78274.1"/>
    <property type="molecule type" value="Genomic_DNA"/>
</dbReference>
<dbReference type="PROSITE" id="PS51512">
    <property type="entry name" value="DFDF"/>
    <property type="match status" value="1"/>
</dbReference>
<evidence type="ECO:0000259" key="6">
    <source>
        <dbReference type="PROSITE" id="PS51385"/>
    </source>
</evidence>
<feature type="compositionally biased region" description="Polar residues" evidence="5">
    <location>
        <begin position="612"/>
        <end position="626"/>
    </location>
</feature>
<dbReference type="SUPFAM" id="SSF64153">
    <property type="entry name" value="YjeF N-terminal domain-like"/>
    <property type="match status" value="1"/>
</dbReference>
<feature type="region of interest" description="Disordered" evidence="5">
    <location>
        <begin position="612"/>
        <end position="634"/>
    </location>
</feature>
<evidence type="ECO:0000256" key="2">
    <source>
        <dbReference type="ARBA" id="ARBA00006610"/>
    </source>
</evidence>